<keyword evidence="7 12" id="KW-0560">Oxidoreductase</keyword>
<protein>
    <recommendedName>
        <fullName evidence="14">Fatty acid desaturase domain-containing protein</fullName>
    </recommendedName>
</protein>
<sequence length="336" mass="37822">MASTFGVTAGAHRLWSHRAYKAKLPLRIILVICYLSAGMYTVVKWARDHRVHHKYSDTDADPHNASRGFFFSHVGWLMQTKHPEVLRRGKQIDVSDVLADPVVAFQQKYFKSLQLIFWFILPVSVPCLCWGETLFNSSLANITRWVIIINGMWSINSLAHIFGNRPYNRDIHPSENVTVAVWSMGEGWHNYHHTFPLDYKAAELGNYGFNITTALIDMFSYIGWAYDLKQPSKTLVEQAARRTGDGTHPEFGDSHDTKPGNLATATAYKAVMGTTTAAAGDEKGIGTENTNTFTQRIKWLNVFAISLLHLLGLYGSFVGLFVAMPLTAAFKLLVWH</sequence>
<evidence type="ECO:0000256" key="12">
    <source>
        <dbReference type="RuleBase" id="RU000581"/>
    </source>
</evidence>
<reference evidence="15" key="2">
    <citation type="submission" date="2023-05" db="EMBL/GenBank/DDBJ databases">
        <authorList>
            <person name="Fouks B."/>
        </authorList>
    </citation>
    <scope>NUCLEOTIDE SEQUENCE</scope>
    <source>
        <strain evidence="15">Stay&amp;Tobe</strain>
        <tissue evidence="15">Testes</tissue>
    </source>
</reference>
<dbReference type="InterPro" id="IPR005804">
    <property type="entry name" value="FA_desaturase_dom"/>
</dbReference>
<evidence type="ECO:0000256" key="2">
    <source>
        <dbReference type="ARBA" id="ARBA00009295"/>
    </source>
</evidence>
<evidence type="ECO:0000313" key="15">
    <source>
        <dbReference type="EMBL" id="KAJ9578218.1"/>
    </source>
</evidence>
<evidence type="ECO:0000256" key="5">
    <source>
        <dbReference type="ARBA" id="ARBA00022832"/>
    </source>
</evidence>
<dbReference type="PRINTS" id="PR00075">
    <property type="entry name" value="FACDDSATRASE"/>
</dbReference>
<dbReference type="Pfam" id="PF00487">
    <property type="entry name" value="FA_desaturase"/>
    <property type="match status" value="1"/>
</dbReference>
<evidence type="ECO:0000313" key="16">
    <source>
        <dbReference type="Proteomes" id="UP001233999"/>
    </source>
</evidence>
<evidence type="ECO:0000256" key="11">
    <source>
        <dbReference type="ARBA" id="ARBA00023160"/>
    </source>
</evidence>
<evidence type="ECO:0000256" key="9">
    <source>
        <dbReference type="ARBA" id="ARBA00023098"/>
    </source>
</evidence>
<dbReference type="GO" id="GO:0006636">
    <property type="term" value="P:unsaturated fatty acid biosynthetic process"/>
    <property type="evidence" value="ECO:0007669"/>
    <property type="project" value="TreeGrafter"/>
</dbReference>
<accession>A0AAD8E5N4</accession>
<dbReference type="EMBL" id="JASPKZ010008901">
    <property type="protein sequence ID" value="KAJ9578218.1"/>
    <property type="molecule type" value="Genomic_DNA"/>
</dbReference>
<dbReference type="CDD" id="cd03505">
    <property type="entry name" value="Delta9-FADS-like"/>
    <property type="match status" value="1"/>
</dbReference>
<feature type="transmembrane region" description="Helical" evidence="13">
    <location>
        <begin position="299"/>
        <end position="326"/>
    </location>
</feature>
<evidence type="ECO:0000256" key="10">
    <source>
        <dbReference type="ARBA" id="ARBA00023136"/>
    </source>
</evidence>
<keyword evidence="5" id="KW-0276">Fatty acid metabolism</keyword>
<evidence type="ECO:0000256" key="1">
    <source>
        <dbReference type="ARBA" id="ARBA00004141"/>
    </source>
</evidence>
<keyword evidence="16" id="KW-1185">Reference proteome</keyword>
<evidence type="ECO:0000256" key="8">
    <source>
        <dbReference type="ARBA" id="ARBA00023004"/>
    </source>
</evidence>
<proteinExistence type="inferred from homology"/>
<reference evidence="15" key="1">
    <citation type="journal article" date="2023" name="IScience">
        <title>Live-bearing cockroach genome reveals convergent evolutionary mechanisms linked to viviparity in insects and beyond.</title>
        <authorList>
            <person name="Fouks B."/>
            <person name="Harrison M.C."/>
            <person name="Mikhailova A.A."/>
            <person name="Marchal E."/>
            <person name="English S."/>
            <person name="Carruthers M."/>
            <person name="Jennings E.C."/>
            <person name="Chiamaka E.L."/>
            <person name="Frigard R.A."/>
            <person name="Pippel M."/>
            <person name="Attardo G.M."/>
            <person name="Benoit J.B."/>
            <person name="Bornberg-Bauer E."/>
            <person name="Tobe S.S."/>
        </authorList>
    </citation>
    <scope>NUCLEOTIDE SEQUENCE</scope>
    <source>
        <strain evidence="15">Stay&amp;Tobe</strain>
    </source>
</reference>
<feature type="non-terminal residue" evidence="15">
    <location>
        <position position="1"/>
    </location>
</feature>
<dbReference type="GO" id="GO:0005506">
    <property type="term" value="F:iron ion binding"/>
    <property type="evidence" value="ECO:0007669"/>
    <property type="project" value="TreeGrafter"/>
</dbReference>
<comment type="caution">
    <text evidence="15">The sequence shown here is derived from an EMBL/GenBank/DDBJ whole genome shotgun (WGS) entry which is preliminary data.</text>
</comment>
<organism evidence="15 16">
    <name type="scientific">Diploptera punctata</name>
    <name type="common">Pacific beetle cockroach</name>
    <dbReference type="NCBI Taxonomy" id="6984"/>
    <lineage>
        <taxon>Eukaryota</taxon>
        <taxon>Metazoa</taxon>
        <taxon>Ecdysozoa</taxon>
        <taxon>Arthropoda</taxon>
        <taxon>Hexapoda</taxon>
        <taxon>Insecta</taxon>
        <taxon>Pterygota</taxon>
        <taxon>Neoptera</taxon>
        <taxon>Polyneoptera</taxon>
        <taxon>Dictyoptera</taxon>
        <taxon>Blattodea</taxon>
        <taxon>Blaberoidea</taxon>
        <taxon>Blaberidae</taxon>
        <taxon>Diplopterinae</taxon>
        <taxon>Diploptera</taxon>
    </lineage>
</organism>
<keyword evidence="9" id="KW-0443">Lipid metabolism</keyword>
<dbReference type="Proteomes" id="UP001233999">
    <property type="component" value="Unassembled WGS sequence"/>
</dbReference>
<gene>
    <name evidence="15" type="ORF">L9F63_005563</name>
</gene>
<keyword evidence="10 13" id="KW-0472">Membrane</keyword>
<keyword evidence="3 12" id="KW-0444">Lipid biosynthesis</keyword>
<feature type="transmembrane region" description="Helical" evidence="13">
    <location>
        <begin position="115"/>
        <end position="136"/>
    </location>
</feature>
<dbReference type="AlphaFoldDB" id="A0AAD8E5N4"/>
<feature type="transmembrane region" description="Helical" evidence="13">
    <location>
        <begin position="142"/>
        <end position="162"/>
    </location>
</feature>
<feature type="domain" description="Fatty acid desaturase" evidence="14">
    <location>
        <begin position="5"/>
        <end position="196"/>
    </location>
</feature>
<name>A0AAD8E5N4_DIPPU</name>
<dbReference type="GO" id="GO:0005789">
    <property type="term" value="C:endoplasmic reticulum membrane"/>
    <property type="evidence" value="ECO:0007669"/>
    <property type="project" value="TreeGrafter"/>
</dbReference>
<comment type="domain">
    <text evidence="12">The histidine box domains are involved in binding the catalytic metal ions.</text>
</comment>
<evidence type="ECO:0000256" key="13">
    <source>
        <dbReference type="SAM" id="Phobius"/>
    </source>
</evidence>
<dbReference type="PANTHER" id="PTHR11351">
    <property type="entry name" value="ACYL-COA DESATURASE"/>
    <property type="match status" value="1"/>
</dbReference>
<keyword evidence="6 13" id="KW-1133">Transmembrane helix</keyword>
<evidence type="ECO:0000256" key="3">
    <source>
        <dbReference type="ARBA" id="ARBA00022516"/>
    </source>
</evidence>
<dbReference type="InterPro" id="IPR015876">
    <property type="entry name" value="Acyl-CoA_DS"/>
</dbReference>
<evidence type="ECO:0000256" key="7">
    <source>
        <dbReference type="ARBA" id="ARBA00023002"/>
    </source>
</evidence>
<keyword evidence="4 12" id="KW-0812">Transmembrane</keyword>
<dbReference type="PANTHER" id="PTHR11351:SF21">
    <property type="entry name" value="GH07782P"/>
    <property type="match status" value="1"/>
</dbReference>
<evidence type="ECO:0000259" key="14">
    <source>
        <dbReference type="Pfam" id="PF00487"/>
    </source>
</evidence>
<evidence type="ECO:0000256" key="4">
    <source>
        <dbReference type="ARBA" id="ARBA00022692"/>
    </source>
</evidence>
<comment type="similarity">
    <text evidence="2 12">Belongs to the fatty acid desaturase type 1 family.</text>
</comment>
<comment type="subcellular location">
    <subcellularLocation>
        <location evidence="1">Membrane</location>
        <topology evidence="1">Multi-pass membrane protein</topology>
    </subcellularLocation>
</comment>
<keyword evidence="8" id="KW-0408">Iron</keyword>
<comment type="cofactor">
    <cofactor evidence="12">
        <name>Fe(2+)</name>
        <dbReference type="ChEBI" id="CHEBI:29033"/>
    </cofactor>
</comment>
<keyword evidence="11 12" id="KW-0275">Fatty acid biosynthesis</keyword>
<feature type="transmembrane region" description="Helical" evidence="13">
    <location>
        <begin position="24"/>
        <end position="43"/>
    </location>
</feature>
<evidence type="ECO:0000256" key="6">
    <source>
        <dbReference type="ARBA" id="ARBA00022989"/>
    </source>
</evidence>
<dbReference type="GO" id="GO:0004768">
    <property type="term" value="F:stearoyl-CoA 9-desaturase activity"/>
    <property type="evidence" value="ECO:0007669"/>
    <property type="project" value="TreeGrafter"/>
</dbReference>